<comment type="caution">
    <text evidence="3">The sequence shown here is derived from an EMBL/GenBank/DDBJ whole genome shotgun (WGS) entry which is preliminary data.</text>
</comment>
<dbReference type="SUPFAM" id="SSF110849">
    <property type="entry name" value="ParB/Sulfiredoxin"/>
    <property type="match status" value="1"/>
</dbReference>
<feature type="compositionally biased region" description="Basic and acidic residues" evidence="1">
    <location>
        <begin position="258"/>
        <end position="268"/>
    </location>
</feature>
<evidence type="ECO:0000256" key="1">
    <source>
        <dbReference type="SAM" id="MobiDB-lite"/>
    </source>
</evidence>
<accession>A0A919G2E2</accession>
<dbReference type="Proteomes" id="UP000603708">
    <property type="component" value="Unassembled WGS sequence"/>
</dbReference>
<proteinExistence type="predicted"/>
<dbReference type="EMBL" id="BNCD01000005">
    <property type="protein sequence ID" value="GHH76898.1"/>
    <property type="molecule type" value="Genomic_DNA"/>
</dbReference>
<feature type="region of interest" description="Disordered" evidence="1">
    <location>
        <begin position="213"/>
        <end position="236"/>
    </location>
</feature>
<evidence type="ECO:0000313" key="3">
    <source>
        <dbReference type="EMBL" id="GHH76898.1"/>
    </source>
</evidence>
<dbReference type="InterPro" id="IPR036086">
    <property type="entry name" value="ParB/Sulfiredoxin_sf"/>
</dbReference>
<protein>
    <recommendedName>
        <fullName evidence="2">ParB-like N-terminal domain-containing protein</fullName>
    </recommendedName>
</protein>
<reference evidence="3" key="1">
    <citation type="journal article" date="2014" name="Int. J. Syst. Evol. Microbiol.">
        <title>Complete genome sequence of Corynebacterium casei LMG S-19264T (=DSM 44701T), isolated from a smear-ripened cheese.</title>
        <authorList>
            <consortium name="US DOE Joint Genome Institute (JGI-PGF)"/>
            <person name="Walter F."/>
            <person name="Albersmeier A."/>
            <person name="Kalinowski J."/>
            <person name="Ruckert C."/>
        </authorList>
    </citation>
    <scope>NUCLEOTIDE SEQUENCE</scope>
    <source>
        <strain evidence="3">JCM 5069</strain>
    </source>
</reference>
<feature type="region of interest" description="Disordered" evidence="1">
    <location>
        <begin position="249"/>
        <end position="268"/>
    </location>
</feature>
<sequence length="350" mass="38025">MSLVEEGAGCPVEEPALHTVSIDSLSIEGSPRLTGVDPGHVQLLLASDAETSPVLVHRRTMRVIDGVHRVQAALARGRREIAVRFFDGSEADAFVLAVQSNVRHGLPLSLSDRTAAAARIMESHPQWSDRAIARVSGLSPKTVAAVRRRSTEDLPQSNTRMGTDGRVRAMNAAEGRRLAGQMIEAHPGASLREVAKAAGISVSTAHDVRERLRAGDDPVPARSRRKKVAPAEAAGPDGVVSRVADVTPMRPAGPRLVHGGDRGPNHLHVLRKDPSLRFTENGRALLRLFDTRTQFEEMRNRLVECVPPHCRDLVVALADDYGRFWQEFASELRIAHDSGEGPEGERTAEN</sequence>
<evidence type="ECO:0000259" key="2">
    <source>
        <dbReference type="SMART" id="SM00470"/>
    </source>
</evidence>
<organism evidence="3 4">
    <name type="scientific">Streptomyces sulfonofaciens</name>
    <dbReference type="NCBI Taxonomy" id="68272"/>
    <lineage>
        <taxon>Bacteria</taxon>
        <taxon>Bacillati</taxon>
        <taxon>Actinomycetota</taxon>
        <taxon>Actinomycetes</taxon>
        <taxon>Kitasatosporales</taxon>
        <taxon>Streptomycetaceae</taxon>
        <taxon>Streptomyces</taxon>
    </lineage>
</organism>
<feature type="domain" description="ParB-like N-terminal" evidence="2">
    <location>
        <begin position="18"/>
        <end position="102"/>
    </location>
</feature>
<dbReference type="SMART" id="SM00470">
    <property type="entry name" value="ParB"/>
    <property type="match status" value="1"/>
</dbReference>
<reference evidence="3" key="2">
    <citation type="submission" date="2020-09" db="EMBL/GenBank/DDBJ databases">
        <authorList>
            <person name="Sun Q."/>
            <person name="Ohkuma M."/>
        </authorList>
    </citation>
    <scope>NUCLEOTIDE SEQUENCE</scope>
    <source>
        <strain evidence="3">JCM 5069</strain>
    </source>
</reference>
<keyword evidence="4" id="KW-1185">Reference proteome</keyword>
<dbReference type="AlphaFoldDB" id="A0A919G2E2"/>
<dbReference type="InterPro" id="IPR003115">
    <property type="entry name" value="ParB_N"/>
</dbReference>
<gene>
    <name evidence="3" type="ORF">GCM10018793_23790</name>
</gene>
<evidence type="ECO:0000313" key="4">
    <source>
        <dbReference type="Proteomes" id="UP000603708"/>
    </source>
</evidence>
<name>A0A919G2E2_9ACTN</name>